<comment type="similarity">
    <text evidence="4">Belongs to the DASH complex SPC19 family.</text>
</comment>
<evidence type="ECO:0000256" key="9">
    <source>
        <dbReference type="ARBA" id="ARBA00023212"/>
    </source>
</evidence>
<organism evidence="14 15">
    <name type="scientific">Coemansia guatemalensis</name>
    <dbReference type="NCBI Taxonomy" id="2761395"/>
    <lineage>
        <taxon>Eukaryota</taxon>
        <taxon>Fungi</taxon>
        <taxon>Fungi incertae sedis</taxon>
        <taxon>Zoopagomycota</taxon>
        <taxon>Kickxellomycotina</taxon>
        <taxon>Kickxellomycetes</taxon>
        <taxon>Kickxellales</taxon>
        <taxon>Kickxellaceae</taxon>
        <taxon>Coemansia</taxon>
    </lineage>
</organism>
<dbReference type="Proteomes" id="UP001140094">
    <property type="component" value="Unassembled WGS sequence"/>
</dbReference>
<keyword evidence="15" id="KW-1185">Reference proteome</keyword>
<evidence type="ECO:0000256" key="2">
    <source>
        <dbReference type="ARBA" id="ARBA00004186"/>
    </source>
</evidence>
<gene>
    <name evidence="14" type="ORF">H4R20_000897</name>
</gene>
<keyword evidence="8" id="KW-0995">Kinetochore</keyword>
<dbReference type="PANTHER" id="PTHR28262:SF1">
    <property type="entry name" value="DASH COMPLEX SUBUNIT SPC19"/>
    <property type="match status" value="1"/>
</dbReference>
<keyword evidence="9" id="KW-0206">Cytoskeleton</keyword>
<protein>
    <recommendedName>
        <fullName evidence="5">DASH complex subunit SPC19</fullName>
    </recommendedName>
    <alternativeName>
        <fullName evidence="12">Outer kinetochore protein SPC19</fullName>
    </alternativeName>
</protein>
<dbReference type="PANTHER" id="PTHR28262">
    <property type="entry name" value="DASH COMPLEX SUBUNIT SPC19"/>
    <property type="match status" value="1"/>
</dbReference>
<reference evidence="14" key="1">
    <citation type="submission" date="2022-07" db="EMBL/GenBank/DDBJ databases">
        <title>Phylogenomic reconstructions and comparative analyses of Kickxellomycotina fungi.</title>
        <authorList>
            <person name="Reynolds N.K."/>
            <person name="Stajich J.E."/>
            <person name="Barry K."/>
            <person name="Grigoriev I.V."/>
            <person name="Crous P."/>
            <person name="Smith M.E."/>
        </authorList>
    </citation>
    <scope>NUCLEOTIDE SEQUENCE</scope>
    <source>
        <strain evidence="14">NRRL 1565</strain>
    </source>
</reference>
<keyword evidence="10" id="KW-0539">Nucleus</keyword>
<evidence type="ECO:0000256" key="4">
    <source>
        <dbReference type="ARBA" id="ARBA00008952"/>
    </source>
</evidence>
<proteinExistence type="inferred from homology"/>
<evidence type="ECO:0000256" key="6">
    <source>
        <dbReference type="ARBA" id="ARBA00022454"/>
    </source>
</evidence>
<comment type="caution">
    <text evidence="14">The sequence shown here is derived from an EMBL/GenBank/DDBJ whole genome shotgun (WGS) entry which is preliminary data.</text>
</comment>
<name>A0A9W8I6W7_9FUNG</name>
<evidence type="ECO:0000256" key="13">
    <source>
        <dbReference type="SAM" id="Coils"/>
    </source>
</evidence>
<dbReference type="GO" id="GO:0008608">
    <property type="term" value="P:attachment of spindle microtubules to kinetochore"/>
    <property type="evidence" value="ECO:0007669"/>
    <property type="project" value="InterPro"/>
</dbReference>
<keyword evidence="7" id="KW-0963">Cytoplasm</keyword>
<evidence type="ECO:0000256" key="7">
    <source>
        <dbReference type="ARBA" id="ARBA00022490"/>
    </source>
</evidence>
<evidence type="ECO:0000256" key="1">
    <source>
        <dbReference type="ARBA" id="ARBA00004123"/>
    </source>
</evidence>
<feature type="coiled-coil region" evidence="13">
    <location>
        <begin position="75"/>
        <end position="161"/>
    </location>
</feature>
<evidence type="ECO:0000256" key="11">
    <source>
        <dbReference type="ARBA" id="ARBA00023328"/>
    </source>
</evidence>
<evidence type="ECO:0000313" key="14">
    <source>
        <dbReference type="EMBL" id="KAJ2808395.1"/>
    </source>
</evidence>
<evidence type="ECO:0000256" key="5">
    <source>
        <dbReference type="ARBA" id="ARBA00016329"/>
    </source>
</evidence>
<accession>A0A9W8I6W7</accession>
<dbReference type="GO" id="GO:0005876">
    <property type="term" value="C:spindle microtubule"/>
    <property type="evidence" value="ECO:0007669"/>
    <property type="project" value="InterPro"/>
</dbReference>
<dbReference type="EMBL" id="JANBUO010000051">
    <property type="protein sequence ID" value="KAJ2808395.1"/>
    <property type="molecule type" value="Genomic_DNA"/>
</dbReference>
<dbReference type="AlphaFoldDB" id="A0A9W8I6W7"/>
<sequence length="368" mass="41173">MAYLDSLAQCVGTLEQCNDSLHSMTSSLSSLTRTFPRVETVIRCEKKYDLTTASDINKAQTLISKEAVPFLFRQVDQLENAVEAIRVAYEILSQKVEDQKGEYEQLVANEELLAEVQKLLKVEEAALSDEQANLLNAKSLIAAKERDLAELNRVRSTTRKKSTVLEEAGRVDAEIIKIRRIIADVEHETMAIPTDDQIRDTEDGSDNYLVLDKLREQLVLLPEISVDNEAAAFIDSATDTLELLENKVFVPWWDSNTNIQTERLRYLTRLLRYFYKEHGSTMHAVIETLLDHQSMTTDDLRKDLASTGHATTDLPLLIDHLKSIGAVVTDTIVVAGKQIMSVQLDFNGLADGEDGEDVVMADEDAATS</sequence>
<keyword evidence="6" id="KW-0158">Chromosome</keyword>
<evidence type="ECO:0000313" key="15">
    <source>
        <dbReference type="Proteomes" id="UP001140094"/>
    </source>
</evidence>
<evidence type="ECO:0000256" key="3">
    <source>
        <dbReference type="ARBA" id="ARBA00004629"/>
    </source>
</evidence>
<dbReference type="Pfam" id="PF08287">
    <property type="entry name" value="DASH_Spc19"/>
    <property type="match status" value="1"/>
</dbReference>
<dbReference type="InterPro" id="IPR013251">
    <property type="entry name" value="DASH_Spc19"/>
</dbReference>
<comment type="subcellular location">
    <subcellularLocation>
        <location evidence="3">Chromosome</location>
        <location evidence="3">Centromere</location>
        <location evidence="3">Kinetochore</location>
    </subcellularLocation>
    <subcellularLocation>
        <location evidence="2">Cytoplasm</location>
        <location evidence="2">Cytoskeleton</location>
        <location evidence="2">Spindle</location>
    </subcellularLocation>
    <subcellularLocation>
        <location evidence="1">Nucleus</location>
    </subcellularLocation>
</comment>
<evidence type="ECO:0000256" key="12">
    <source>
        <dbReference type="ARBA" id="ARBA00032583"/>
    </source>
</evidence>
<dbReference type="OrthoDB" id="5568303at2759"/>
<keyword evidence="13" id="KW-0175">Coiled coil</keyword>
<keyword evidence="11" id="KW-0137">Centromere</keyword>
<evidence type="ECO:0000256" key="10">
    <source>
        <dbReference type="ARBA" id="ARBA00023242"/>
    </source>
</evidence>
<evidence type="ECO:0000256" key="8">
    <source>
        <dbReference type="ARBA" id="ARBA00022838"/>
    </source>
</evidence>
<dbReference type="GO" id="GO:0042729">
    <property type="term" value="C:DASH complex"/>
    <property type="evidence" value="ECO:0007669"/>
    <property type="project" value="InterPro"/>
</dbReference>